<proteinExistence type="predicted"/>
<gene>
    <name evidence="1" type="ORF">LCGC14_0590480</name>
</gene>
<dbReference type="EMBL" id="LAZR01000920">
    <property type="protein sequence ID" value="KKN54625.1"/>
    <property type="molecule type" value="Genomic_DNA"/>
</dbReference>
<organism evidence="1">
    <name type="scientific">marine sediment metagenome</name>
    <dbReference type="NCBI Taxonomy" id="412755"/>
    <lineage>
        <taxon>unclassified sequences</taxon>
        <taxon>metagenomes</taxon>
        <taxon>ecological metagenomes</taxon>
    </lineage>
</organism>
<reference evidence="1" key="1">
    <citation type="journal article" date="2015" name="Nature">
        <title>Complex archaea that bridge the gap between prokaryotes and eukaryotes.</title>
        <authorList>
            <person name="Spang A."/>
            <person name="Saw J.H."/>
            <person name="Jorgensen S.L."/>
            <person name="Zaremba-Niedzwiedzka K."/>
            <person name="Martijn J."/>
            <person name="Lind A.E."/>
            <person name="van Eijk R."/>
            <person name="Schleper C."/>
            <person name="Guy L."/>
            <person name="Ettema T.J."/>
        </authorList>
    </citation>
    <scope>NUCLEOTIDE SEQUENCE</scope>
</reference>
<comment type="caution">
    <text evidence="1">The sequence shown here is derived from an EMBL/GenBank/DDBJ whole genome shotgun (WGS) entry which is preliminary data.</text>
</comment>
<name>A0A0F9RDM0_9ZZZZ</name>
<evidence type="ECO:0000313" key="1">
    <source>
        <dbReference type="EMBL" id="KKN54625.1"/>
    </source>
</evidence>
<dbReference type="AlphaFoldDB" id="A0A0F9RDM0"/>
<sequence length="106" mass="12710">MKESTLFKEKMRKDAYYWVIIMSEMNDQKPEMIEKPEELLRAEKLIDEGKLDEAHQLIKNFEEKGGHTLHDNILCHLLNCELLYWRGLYEDVVKLAEQTYKHLKVT</sequence>
<protein>
    <submittedName>
        <fullName evidence="1">Uncharacterized protein</fullName>
    </submittedName>
</protein>
<accession>A0A0F9RDM0</accession>